<evidence type="ECO:0000313" key="14">
    <source>
        <dbReference type="Proteomes" id="UP000486903"/>
    </source>
</evidence>
<dbReference type="Pfam" id="PF01554">
    <property type="entry name" value="MatE"/>
    <property type="match status" value="2"/>
</dbReference>
<evidence type="ECO:0000256" key="3">
    <source>
        <dbReference type="ARBA" id="ARBA00010199"/>
    </source>
</evidence>
<dbReference type="AlphaFoldDB" id="A0A6B4JLF1"/>
<dbReference type="EMBL" id="SXFB01000015">
    <property type="protein sequence ID" value="NFV27445.1"/>
    <property type="molecule type" value="Genomic_DNA"/>
</dbReference>
<keyword evidence="10" id="KW-0406">Ion transport</keyword>
<evidence type="ECO:0000256" key="12">
    <source>
        <dbReference type="ARBA" id="ARBA00031636"/>
    </source>
</evidence>
<sequence length="442" mass="49304">MKRIDLTKGKVISVLTALAIPIMGSSLLQFTYNLIDMLWVGQLGSNAVASIGSSSFYIGLGYSINALVIIGCGIKVAHAIGEKDDRNIKEYINAGLFINLIIGFIFMVSIIFLGKNFINYLNLNNPIVERDSYTYLLISGPTMLIAFFNLLYARILGSFGNNKLAFNINAIGIIINIILDPILIYTFKLGVLGAALATLVANIVMFFIYIFRCKEILKYNFKYKLDYKKVIEIVKLGFPMSLQRVLFTIINIILARIISRFGTDAIAAQKIGLQIESITYMVIGGLNGAISSFTGQNFGAKKYNRINEGYNTALKIGIIYSFIMTVLFLFFNIPIIKLFIRDEATIIISSSYLKIIAFSQIFSTIEMVSNGLFTGVGKPKIPAMISIVFTVLRIPMALIFIEKFGLNGVWISIALSSILKGIMAYLLYMLKVRKEFRDVKVY</sequence>
<dbReference type="InterPro" id="IPR048279">
    <property type="entry name" value="MdtK-like"/>
</dbReference>
<accession>A0A6B4JLF1</accession>
<reference evidence="13 14" key="1">
    <citation type="submission" date="2019-04" db="EMBL/GenBank/DDBJ databases">
        <title>Genome sequencing of Clostridium botulinum Groups I-IV and Clostridium butyricum.</title>
        <authorList>
            <person name="Brunt J."/>
            <person name="Van Vliet A.H.M."/>
            <person name="Stringer S.C."/>
            <person name="Carter A.T."/>
            <person name="Peck M.W."/>
        </authorList>
    </citation>
    <scope>NUCLEOTIDE SEQUENCE [LARGE SCALE GENOMIC DNA]</scope>
    <source>
        <strain evidence="13 14">BL81</strain>
    </source>
</reference>
<organism evidence="13 14">
    <name type="scientific">Clostridium botulinum</name>
    <dbReference type="NCBI Taxonomy" id="1491"/>
    <lineage>
        <taxon>Bacteria</taxon>
        <taxon>Bacillati</taxon>
        <taxon>Bacillota</taxon>
        <taxon>Clostridia</taxon>
        <taxon>Eubacteriales</taxon>
        <taxon>Clostridiaceae</taxon>
        <taxon>Clostridium</taxon>
    </lineage>
</organism>
<evidence type="ECO:0000256" key="11">
    <source>
        <dbReference type="ARBA" id="ARBA00023136"/>
    </source>
</evidence>
<comment type="similarity">
    <text evidence="3">Belongs to the multi antimicrobial extrusion (MATE) (TC 2.A.66.1) family.</text>
</comment>
<keyword evidence="9" id="KW-1133">Transmembrane helix</keyword>
<keyword evidence="6" id="KW-0050">Antiport</keyword>
<dbReference type="InterPro" id="IPR002528">
    <property type="entry name" value="MATE_fam"/>
</dbReference>
<gene>
    <name evidence="13" type="ORF">FDG31_15015</name>
</gene>
<protein>
    <recommendedName>
        <fullName evidence="4">Probable multidrug resistance protein NorM</fullName>
    </recommendedName>
    <alternativeName>
        <fullName evidence="12">Multidrug-efflux transporter</fullName>
    </alternativeName>
</protein>
<comment type="subcellular location">
    <subcellularLocation>
        <location evidence="2">Cell membrane</location>
        <topology evidence="2">Multi-pass membrane protein</topology>
    </subcellularLocation>
</comment>
<proteinExistence type="inferred from homology"/>
<evidence type="ECO:0000256" key="5">
    <source>
        <dbReference type="ARBA" id="ARBA00022448"/>
    </source>
</evidence>
<dbReference type="NCBIfam" id="TIGR00797">
    <property type="entry name" value="matE"/>
    <property type="match status" value="1"/>
</dbReference>
<keyword evidence="11" id="KW-0472">Membrane</keyword>
<evidence type="ECO:0000256" key="9">
    <source>
        <dbReference type="ARBA" id="ARBA00022989"/>
    </source>
</evidence>
<comment type="caution">
    <text evidence="13">The sequence shown here is derived from an EMBL/GenBank/DDBJ whole genome shotgun (WGS) entry which is preliminary data.</text>
</comment>
<dbReference type="GO" id="GO:0006811">
    <property type="term" value="P:monoatomic ion transport"/>
    <property type="evidence" value="ECO:0007669"/>
    <property type="project" value="UniProtKB-KW"/>
</dbReference>
<keyword evidence="5" id="KW-0813">Transport</keyword>
<dbReference type="Proteomes" id="UP000486903">
    <property type="component" value="Unassembled WGS sequence"/>
</dbReference>
<comment type="function">
    <text evidence="1">Multidrug efflux pump.</text>
</comment>
<dbReference type="CDD" id="cd13140">
    <property type="entry name" value="MATE_like_1"/>
    <property type="match status" value="1"/>
</dbReference>
<evidence type="ECO:0000313" key="13">
    <source>
        <dbReference type="EMBL" id="NFV27445.1"/>
    </source>
</evidence>
<name>A0A6B4JLF1_CLOBO</name>
<dbReference type="InterPro" id="IPR050222">
    <property type="entry name" value="MATE_MdtK"/>
</dbReference>
<dbReference type="GO" id="GO:0015297">
    <property type="term" value="F:antiporter activity"/>
    <property type="evidence" value="ECO:0007669"/>
    <property type="project" value="UniProtKB-KW"/>
</dbReference>
<evidence type="ECO:0000256" key="10">
    <source>
        <dbReference type="ARBA" id="ARBA00023065"/>
    </source>
</evidence>
<dbReference type="PANTHER" id="PTHR43298">
    <property type="entry name" value="MULTIDRUG RESISTANCE PROTEIN NORM-RELATED"/>
    <property type="match status" value="1"/>
</dbReference>
<evidence type="ECO:0000256" key="2">
    <source>
        <dbReference type="ARBA" id="ARBA00004651"/>
    </source>
</evidence>
<evidence type="ECO:0000256" key="7">
    <source>
        <dbReference type="ARBA" id="ARBA00022475"/>
    </source>
</evidence>
<dbReference type="GO" id="GO:0042910">
    <property type="term" value="F:xenobiotic transmembrane transporter activity"/>
    <property type="evidence" value="ECO:0007669"/>
    <property type="project" value="InterPro"/>
</dbReference>
<dbReference type="RefSeq" id="WP_003374088.1">
    <property type="nucleotide sequence ID" value="NZ_JACBBA010000002.1"/>
</dbReference>
<evidence type="ECO:0000256" key="4">
    <source>
        <dbReference type="ARBA" id="ARBA00020268"/>
    </source>
</evidence>
<evidence type="ECO:0000256" key="8">
    <source>
        <dbReference type="ARBA" id="ARBA00022692"/>
    </source>
</evidence>
<dbReference type="GO" id="GO:0005886">
    <property type="term" value="C:plasma membrane"/>
    <property type="evidence" value="ECO:0007669"/>
    <property type="project" value="UniProtKB-SubCell"/>
</dbReference>
<dbReference type="PANTHER" id="PTHR43298:SF2">
    <property type="entry name" value="FMN_FAD EXPORTER YEEO-RELATED"/>
    <property type="match status" value="1"/>
</dbReference>
<keyword evidence="7" id="KW-1003">Cell membrane</keyword>
<evidence type="ECO:0000256" key="1">
    <source>
        <dbReference type="ARBA" id="ARBA00003408"/>
    </source>
</evidence>
<dbReference type="PIRSF" id="PIRSF006603">
    <property type="entry name" value="DinF"/>
    <property type="match status" value="1"/>
</dbReference>
<keyword evidence="8" id="KW-0812">Transmembrane</keyword>
<evidence type="ECO:0000256" key="6">
    <source>
        <dbReference type="ARBA" id="ARBA00022449"/>
    </source>
</evidence>